<feature type="domain" description="C2H2-type" evidence="9">
    <location>
        <begin position="24"/>
        <end position="53"/>
    </location>
</feature>
<dbReference type="KEGG" id="aalt:CC77DRAFT_924370"/>
<feature type="region of interest" description="Disordered" evidence="7">
    <location>
        <begin position="175"/>
        <end position="240"/>
    </location>
</feature>
<dbReference type="Pfam" id="PF00096">
    <property type="entry name" value="zf-C2H2"/>
    <property type="match status" value="2"/>
</dbReference>
<dbReference type="SMART" id="SM00355">
    <property type="entry name" value="ZnF_C2H2"/>
    <property type="match status" value="2"/>
</dbReference>
<feature type="domain" description="C2H2-type" evidence="9">
    <location>
        <begin position="68"/>
        <end position="95"/>
    </location>
</feature>
<dbReference type="Pfam" id="PF04082">
    <property type="entry name" value="Fungal_trans"/>
    <property type="match status" value="1"/>
</dbReference>
<evidence type="ECO:0000259" key="8">
    <source>
        <dbReference type="PROSITE" id="PS50048"/>
    </source>
</evidence>
<evidence type="ECO:0000256" key="3">
    <source>
        <dbReference type="ARBA" id="ARBA00023015"/>
    </source>
</evidence>
<keyword evidence="1" id="KW-0479">Metal-binding</keyword>
<dbReference type="GO" id="GO:0003677">
    <property type="term" value="F:DNA binding"/>
    <property type="evidence" value="ECO:0007669"/>
    <property type="project" value="InterPro"/>
</dbReference>
<dbReference type="Gene3D" id="4.10.240.10">
    <property type="entry name" value="Zn(2)-C6 fungal-type DNA-binding domain"/>
    <property type="match status" value="1"/>
</dbReference>
<evidence type="ECO:0000256" key="7">
    <source>
        <dbReference type="SAM" id="MobiDB-lite"/>
    </source>
</evidence>
<dbReference type="OMA" id="AMCTEAF"/>
<evidence type="ECO:0000259" key="9">
    <source>
        <dbReference type="PROSITE" id="PS50157"/>
    </source>
</evidence>
<dbReference type="InterPro" id="IPR007219">
    <property type="entry name" value="XnlR_reg_dom"/>
</dbReference>
<evidence type="ECO:0000256" key="1">
    <source>
        <dbReference type="ARBA" id="ARBA00022723"/>
    </source>
</evidence>
<evidence type="ECO:0000256" key="5">
    <source>
        <dbReference type="ARBA" id="ARBA00023242"/>
    </source>
</evidence>
<evidence type="ECO:0000313" key="10">
    <source>
        <dbReference type="EMBL" id="OAG26600.1"/>
    </source>
</evidence>
<dbReference type="AlphaFoldDB" id="A0A177E590"/>
<proteinExistence type="predicted"/>
<dbReference type="SMART" id="SM00066">
    <property type="entry name" value="GAL4"/>
    <property type="match status" value="1"/>
</dbReference>
<keyword evidence="3" id="KW-0805">Transcription regulation</keyword>
<dbReference type="GO" id="GO:0000981">
    <property type="term" value="F:DNA-binding transcription factor activity, RNA polymerase II-specific"/>
    <property type="evidence" value="ECO:0007669"/>
    <property type="project" value="InterPro"/>
</dbReference>
<sequence>MQTAPISANTQSANTEPAEQPRLFQCSTCKRSFTRADHLTRHVRARKSVARIPKINMIPLSLTRSKPYICPVCSKGFARIDLLKRHVTNHDTEPASKRQKREIARDTRVVQACEACSQSHLRCEDEKPCSRCKKKKIPCRVPETPAPDENDIHEIDAVHAAQDLLDLSNGFDYPSSLPAHSGSGNPSASTTSETPEPFHNPPPMLITDTTNMHRQSVDPGDPETRTTNLTDMQPPTNNGGGLVVMNQNYEDPNATMTFLDNSMSHFDNTPGHNPFLPDYFRSMPPFEAFMSGQATPRGIMDFSFDLDVGLTDLDLGLLDQYNFQVPFAADTPSTDAQGAEQQLSETDTAPLRAEAFKQSIWRYLPQRSRNHTAEQVNLAVPDTEKDSYRRSNFTHRRVVAENPENVKRIASAFPSMELLDGLIQYFLSSPSIDAPMWFHLPTFSPSKMNPELLASVVSAGAATLPDISLRKLGYALHEASRMGQSKSFEEDNTAIRDLQHLQTFLLQLKVGMWSGISRKMEIAESFLQPLMTMLRRGGRFRRSTWKEISPSPDDQGSVLESKWLSWVSQESFLRLVHRAFEFDRQSSMALLKPPLISYAEMQLPLPSANTLWQAKNAATWKMAYLEMASVTTKRPSATECLLNLEHQVHDYANSTYLHMMWGPIWEYRQMCALTSRSQSQPTNSLILSSRYQELTKQLEDFRLSTPPMSKSVEITLEIMLVHLNAPLDDIQLFAGIEGQEEARGAYVGLRDWAKTPSARQALWHAGQILRAAEVLPKALLSNFNAIAVYHAGLILWVYGILKRSITTEQGPVDTAVVLNGDDLLSARKFITLDRGIPAIKSSGSQNPTQLTDVCGVMDSLTQLLRAHHDASEPSPPLVGNLVQLLEGLRSAIR</sequence>
<dbReference type="VEuPathDB" id="FungiDB:CC77DRAFT_924370"/>
<dbReference type="GO" id="GO:0006351">
    <property type="term" value="P:DNA-templated transcription"/>
    <property type="evidence" value="ECO:0007669"/>
    <property type="project" value="InterPro"/>
</dbReference>
<dbReference type="PROSITE" id="PS50157">
    <property type="entry name" value="ZINC_FINGER_C2H2_2"/>
    <property type="match status" value="2"/>
</dbReference>
<keyword evidence="11" id="KW-1185">Reference proteome</keyword>
<dbReference type="PROSITE" id="PS00463">
    <property type="entry name" value="ZN2_CY6_FUNGAL_1"/>
    <property type="match status" value="1"/>
</dbReference>
<dbReference type="Proteomes" id="UP000077248">
    <property type="component" value="Unassembled WGS sequence"/>
</dbReference>
<dbReference type="SUPFAM" id="SSF57701">
    <property type="entry name" value="Zn2/Cys6 DNA-binding domain"/>
    <property type="match status" value="1"/>
</dbReference>
<gene>
    <name evidence="10" type="ORF">CC77DRAFT_924370</name>
</gene>
<name>A0A177E590_ALTAL</name>
<dbReference type="GeneID" id="29119398"/>
<dbReference type="SUPFAM" id="SSF57667">
    <property type="entry name" value="beta-beta-alpha zinc fingers"/>
    <property type="match status" value="1"/>
</dbReference>
<dbReference type="EMBL" id="KV441469">
    <property type="protein sequence ID" value="OAG26600.1"/>
    <property type="molecule type" value="Genomic_DNA"/>
</dbReference>
<keyword evidence="5" id="KW-0539">Nucleus</keyword>
<dbReference type="CDD" id="cd00067">
    <property type="entry name" value="GAL4"/>
    <property type="match status" value="1"/>
</dbReference>
<dbReference type="InterPro" id="IPR001138">
    <property type="entry name" value="Zn2Cys6_DnaBD"/>
</dbReference>
<dbReference type="InterPro" id="IPR036864">
    <property type="entry name" value="Zn2-C6_fun-type_DNA-bd_sf"/>
</dbReference>
<dbReference type="PANTHER" id="PTHR47660:SF2">
    <property type="entry name" value="TRANSCRIPTION FACTOR WITH C2H2 AND ZN(2)-CYS(6) DNA BINDING DOMAIN (EUROFUNG)"/>
    <property type="match status" value="1"/>
</dbReference>
<accession>A0A177E590</accession>
<dbReference type="PANTHER" id="PTHR47660">
    <property type="entry name" value="TRANSCRIPTION FACTOR WITH C2H2 AND ZN(2)-CYS(6) DNA BINDING DOMAIN (EUROFUNG)-RELATED-RELATED"/>
    <property type="match status" value="1"/>
</dbReference>
<protein>
    <submittedName>
        <fullName evidence="10">C6 transcription factor RegA</fullName>
    </submittedName>
</protein>
<feature type="domain" description="Zn(2)-C6 fungal-type" evidence="8">
    <location>
        <begin position="112"/>
        <end position="141"/>
    </location>
</feature>
<dbReference type="GO" id="GO:0008270">
    <property type="term" value="F:zinc ion binding"/>
    <property type="evidence" value="ECO:0007669"/>
    <property type="project" value="UniProtKB-KW"/>
</dbReference>
<evidence type="ECO:0000256" key="4">
    <source>
        <dbReference type="ARBA" id="ARBA00023163"/>
    </source>
</evidence>
<keyword evidence="2" id="KW-0862">Zinc</keyword>
<keyword evidence="6" id="KW-0863">Zinc-finger</keyword>
<feature type="compositionally biased region" description="Polar residues" evidence="7">
    <location>
        <begin position="182"/>
        <end position="194"/>
    </location>
</feature>
<dbReference type="PROSITE" id="PS00028">
    <property type="entry name" value="ZINC_FINGER_C2H2_1"/>
    <property type="match status" value="1"/>
</dbReference>
<dbReference type="InterPro" id="IPR013087">
    <property type="entry name" value="Znf_C2H2_type"/>
</dbReference>
<feature type="compositionally biased region" description="Polar residues" evidence="7">
    <location>
        <begin position="225"/>
        <end position="237"/>
    </location>
</feature>
<evidence type="ECO:0000256" key="2">
    <source>
        <dbReference type="ARBA" id="ARBA00022833"/>
    </source>
</evidence>
<dbReference type="PROSITE" id="PS50048">
    <property type="entry name" value="ZN2_CY6_FUNGAL_2"/>
    <property type="match status" value="1"/>
</dbReference>
<evidence type="ECO:0000256" key="6">
    <source>
        <dbReference type="PROSITE-ProRule" id="PRU00042"/>
    </source>
</evidence>
<evidence type="ECO:0000313" key="11">
    <source>
        <dbReference type="Proteomes" id="UP000077248"/>
    </source>
</evidence>
<organism evidence="10 11">
    <name type="scientific">Alternaria alternata</name>
    <name type="common">Alternaria rot fungus</name>
    <name type="synonym">Torula alternata</name>
    <dbReference type="NCBI Taxonomy" id="5599"/>
    <lineage>
        <taxon>Eukaryota</taxon>
        <taxon>Fungi</taxon>
        <taxon>Dikarya</taxon>
        <taxon>Ascomycota</taxon>
        <taxon>Pezizomycotina</taxon>
        <taxon>Dothideomycetes</taxon>
        <taxon>Pleosporomycetidae</taxon>
        <taxon>Pleosporales</taxon>
        <taxon>Pleosporineae</taxon>
        <taxon>Pleosporaceae</taxon>
        <taxon>Alternaria</taxon>
        <taxon>Alternaria sect. Alternaria</taxon>
        <taxon>Alternaria alternata complex</taxon>
    </lineage>
</organism>
<dbReference type="RefSeq" id="XP_018392021.1">
    <property type="nucleotide sequence ID" value="XM_018533804.1"/>
</dbReference>
<dbReference type="CDD" id="cd12148">
    <property type="entry name" value="fungal_TF_MHR"/>
    <property type="match status" value="1"/>
</dbReference>
<reference evidence="10 11" key="1">
    <citation type="submission" date="2016-05" db="EMBL/GenBank/DDBJ databases">
        <title>Comparative analysis of secretome profiles of manganese(II)-oxidizing ascomycete fungi.</title>
        <authorList>
            <consortium name="DOE Joint Genome Institute"/>
            <person name="Zeiner C.A."/>
            <person name="Purvine S.O."/>
            <person name="Zink E.M."/>
            <person name="Wu S."/>
            <person name="Pasa-Tolic L."/>
            <person name="Chaput D.L."/>
            <person name="Haridas S."/>
            <person name="Grigoriev I.V."/>
            <person name="Santelli C.M."/>
            <person name="Hansel C.M."/>
        </authorList>
    </citation>
    <scope>NUCLEOTIDE SEQUENCE [LARGE SCALE GENOMIC DNA]</scope>
    <source>
        <strain evidence="10 11">SRC1lrK2f</strain>
    </source>
</reference>
<dbReference type="InterPro" id="IPR036236">
    <property type="entry name" value="Znf_C2H2_sf"/>
</dbReference>
<keyword evidence="4" id="KW-0804">Transcription</keyword>
<dbReference type="Gene3D" id="3.30.160.60">
    <property type="entry name" value="Classic Zinc Finger"/>
    <property type="match status" value="2"/>
</dbReference>
<dbReference type="Pfam" id="PF00172">
    <property type="entry name" value="Zn_clus"/>
    <property type="match status" value="1"/>
</dbReference>